<organism evidence="2 3">
    <name type="scientific">Streptomyces nigrescens</name>
    <dbReference type="NCBI Taxonomy" id="1920"/>
    <lineage>
        <taxon>Bacteria</taxon>
        <taxon>Bacillati</taxon>
        <taxon>Actinomycetota</taxon>
        <taxon>Actinomycetes</taxon>
        <taxon>Kitasatosporales</taxon>
        <taxon>Streptomycetaceae</taxon>
        <taxon>Streptomyces</taxon>
    </lineage>
</organism>
<dbReference type="InterPro" id="IPR025851">
    <property type="entry name" value="SUKH-4"/>
</dbReference>
<protein>
    <recommendedName>
        <fullName evidence="4">SUKH-4 immunity protein of toxin-antitoxin system</fullName>
    </recommendedName>
</protein>
<gene>
    <name evidence="2" type="ORF">HEK616_09240</name>
</gene>
<sequence length="740" mass="80491">MTERDRALDDTSAQATATRLTAWWRDWRPGDKWAHFVATSGAAAVAVLEDIHRQTEGSVLVDAAGRATEEVFSEVLRLLGVDLSPGKRSRWRTALRRQNAGRLVLIANAHQAGSTRGSSEPDQLLSQAARSLSRFQLVVVLHHTPDRLPRRPKTVFHLQGPEHGHGDEADRPTPLRALALARPRVVPMPVWAELTTALGPEPATESILRGLLEEFSDHLVSGEHGVAFADEGLAEALRRETPDEEVGRIDRHMTAWLLQKSPEFRHAEGWAKSGPEGRYAAMGLAMHAAQAEVAAAGSSGEEQQGPFAELLRDGGTLANIPQTMLMDAARCAFVGDIPGNSAAGAALYLWSYGVVPAHQQEWAAWLHLMATARGDHAFAAAVSASGVRLPWKAKWAHWRPPGGCHWRYLEPGRIDGLTEVRWQGRPAVASLYTESARADIWDADTGEHLAGPWNDEIPEEHHGDLSWRSTSGNDLPGPESVEDLEEAMSEEGSVHDLLLGSPALFIGNQVILGGSGGLFAIEPTRPEPERGSFSLPNYANQEPFTGSYDLTSAVTPVDAPPPSPADLAEIYGAHHIHSFPEHTLPDGLTDESTRRTLIEFGLPEMSDENGMGIYPFGDHRMAVFDEIPWPSDIAPAAESGPFFQIGYWMGGKLVIDGPTGHVLRIPSEPDEEHLAALPAAQSLENFLTMVALWITGHLTKGLIDGDDEAYLVPHHVLTAHRHIDPTGAEAPAWAYAFHNP</sequence>
<reference evidence="2" key="1">
    <citation type="submission" date="2022-06" db="EMBL/GenBank/DDBJ databases">
        <title>Complete genome sequence of Streptomyces nigrescens HEK616.</title>
        <authorList>
            <person name="Asamizu S."/>
            <person name="Onaka H."/>
        </authorList>
    </citation>
    <scope>NUCLEOTIDE SEQUENCE</scope>
    <source>
        <strain evidence="2">HEK616</strain>
    </source>
</reference>
<keyword evidence="3" id="KW-1185">Reference proteome</keyword>
<evidence type="ECO:0000313" key="2">
    <source>
        <dbReference type="EMBL" id="BDM67437.1"/>
    </source>
</evidence>
<feature type="region of interest" description="Disordered" evidence="1">
    <location>
        <begin position="454"/>
        <end position="480"/>
    </location>
</feature>
<dbReference type="Pfam" id="PF14435">
    <property type="entry name" value="SUKH-4"/>
    <property type="match status" value="1"/>
</dbReference>
<dbReference type="EMBL" id="AP026073">
    <property type="protein sequence ID" value="BDM67437.1"/>
    <property type="molecule type" value="Genomic_DNA"/>
</dbReference>
<evidence type="ECO:0000256" key="1">
    <source>
        <dbReference type="SAM" id="MobiDB-lite"/>
    </source>
</evidence>
<accession>A0ABN6QQ04</accession>
<proteinExistence type="predicted"/>
<evidence type="ECO:0008006" key="4">
    <source>
        <dbReference type="Google" id="ProtNLM"/>
    </source>
</evidence>
<name>A0ABN6QQ04_STRNI</name>
<dbReference type="Proteomes" id="UP001059597">
    <property type="component" value="Chromosome"/>
</dbReference>
<evidence type="ECO:0000313" key="3">
    <source>
        <dbReference type="Proteomes" id="UP001059597"/>
    </source>
</evidence>